<evidence type="ECO:0000256" key="4">
    <source>
        <dbReference type="ARBA" id="ARBA00023136"/>
    </source>
</evidence>
<feature type="region of interest" description="Disordered" evidence="5">
    <location>
        <begin position="1"/>
        <end position="23"/>
    </location>
</feature>
<sequence length="1400" mass="147277">MADETDMTVPEQPPAPEAAPAKPKRDWGKYWRRRIAAGLLGLVLLLGAGALLLDSSIGHRFITNSLASFAPASGLRIKVGRIEGSVLSQATLHDVRFYDLEGEFLSVPEVELDWRPLEWFTSGLDVRKLVLHRGTLSRLPSLNPGDPDAPLLPDFPIRVDRLEIDRLYVDEAVAGIGRYVDLKASADIASGRAKLNVISDLGEEDDIFLRLDASEKDDRLDLMARYNAPVGGFLAGLVGAEEDVDAIIFGDGTWTDWDGKLHIRQGGATFAAFKLGKKDDVYTALGQVVPDGYLTGIPARAVGEKLSVRLATKFEESVFDGKAMLVGQGGWVQADGTVDLADNLFDQMAVQARVKDPMLLGMRAEGLRAFLDLDGDFDDLDIGYRVRSTRIAAGETQVAGLLASGDAKWDGKTLTLPLNARADRIATGVALLDPRLEGAALTGTITYGDGRVASDELVFDAPGVDAKMTLLGNTNAGRYTLAGPIAMQGVQLEGMGRANVLADLRAVIGGPQGWSVTADLDGKLTNVTNATLANLAGPAIAVRADISAAGNAPVLVRSARVSSKNLKLNVSGRRAVDGTVTLTGSGEQASYGAFTVDSTIDGAGPHAVLVFAEPVPSAGLRDVRVAIDPTDDGFEIDTEGQSMLGPFDGTAFVVIPADGPTRIDIDRLTVTNTDVTGSLTLGEGGATGDLAMTGGGVDGTISLAPDAEGQGVNADVILRNARFEGEPAITVRAAHIVANGTIGDATTIKAGVNAQGISRGNLFIGRFAAEGEMRDGIGSFNARLAGRRTQRFNLRVVGDVSPERISVGARGRYAGERITMPRRAVLNKIDGGWALERTQLNFAGGGILAEGQFGDANAMTVKVADMPLNIADLFMPDLGLGGSVSGVVEFDDAPGRLATGNARLKFDDLTRSGLVLTSRPIDILMAANLSATDLQTRALFKQDGNSSGRLQARISALPPSGGLVERLRAGRLFGQMRYAGPADSLWRLAAIEVFDLTGPIEVAGDVTGTLDNPVVRGTLKAEDMRLQSTLTGTDVTGISARGSFDGSILRLSRFSGTASNGGSVSGSGSIDMSDIATNGVGMDIRVAARDARLLNRDDMAATVTGPLRIVAKNNRGTIAGRLDVISGRWKLNNASAEATLPNVAKRELNTPPDRQERAAASAPWRYLINVNANNRFTVTGMGLDSEWSADVQVRGTTAAPRILGEANLVRGGYEFAGKRFELTRGRIRFSGESPPAPRLDVVAQADIEDINATISITGTALAPQIAFSSIPALPEEEVLSRLLFGDSISNISAPEALQLGAALASLQGGGGGGLDPINKLRSAIGLDRLRVVGADEALGRGTSVAVGEYLGRDLYVELVTDGQGYSATELEYRVTAWLSLLATISSIGGNGIEAEISKDY</sequence>
<protein>
    <recommendedName>
        <fullName evidence="7">Translocation and assembly module TamB C-terminal domain-containing protein</fullName>
    </recommendedName>
</protein>
<dbReference type="GO" id="GO:0005886">
    <property type="term" value="C:plasma membrane"/>
    <property type="evidence" value="ECO:0007669"/>
    <property type="project" value="InterPro"/>
</dbReference>
<evidence type="ECO:0000256" key="5">
    <source>
        <dbReference type="SAM" id="MobiDB-lite"/>
    </source>
</evidence>
<evidence type="ECO:0000256" key="2">
    <source>
        <dbReference type="ARBA" id="ARBA00022692"/>
    </source>
</evidence>
<evidence type="ECO:0000313" key="8">
    <source>
        <dbReference type="EMBL" id="GGD42615.1"/>
    </source>
</evidence>
<comment type="subcellular location">
    <subcellularLocation>
        <location evidence="1">Membrane</location>
        <topology evidence="1">Single-pass membrane protein</topology>
    </subcellularLocation>
</comment>
<evidence type="ECO:0000256" key="6">
    <source>
        <dbReference type="SAM" id="Phobius"/>
    </source>
</evidence>
<dbReference type="PANTHER" id="PTHR36985:SF1">
    <property type="entry name" value="TRANSLOCATION AND ASSEMBLY MODULE SUBUNIT TAMB"/>
    <property type="match status" value="1"/>
</dbReference>
<evidence type="ECO:0000256" key="3">
    <source>
        <dbReference type="ARBA" id="ARBA00022989"/>
    </source>
</evidence>
<dbReference type="Pfam" id="PF04357">
    <property type="entry name" value="TamB"/>
    <property type="match status" value="1"/>
</dbReference>
<dbReference type="Proteomes" id="UP000598997">
    <property type="component" value="Unassembled WGS sequence"/>
</dbReference>
<feature type="transmembrane region" description="Helical" evidence="6">
    <location>
        <begin position="35"/>
        <end position="53"/>
    </location>
</feature>
<evidence type="ECO:0000256" key="1">
    <source>
        <dbReference type="ARBA" id="ARBA00004167"/>
    </source>
</evidence>
<name>A0A917DJH1_9SPHN</name>
<keyword evidence="3 6" id="KW-1133">Transmembrane helix</keyword>
<organism evidence="8 9">
    <name type="scientific">Croceicoccus pelagius</name>
    <dbReference type="NCBI Taxonomy" id="1703341"/>
    <lineage>
        <taxon>Bacteria</taxon>
        <taxon>Pseudomonadati</taxon>
        <taxon>Pseudomonadota</taxon>
        <taxon>Alphaproteobacteria</taxon>
        <taxon>Sphingomonadales</taxon>
        <taxon>Erythrobacteraceae</taxon>
        <taxon>Croceicoccus</taxon>
    </lineage>
</organism>
<comment type="caution">
    <text evidence="8">The sequence shown here is derived from an EMBL/GenBank/DDBJ whole genome shotgun (WGS) entry which is preliminary data.</text>
</comment>
<gene>
    <name evidence="8" type="ORF">GCM10010989_15790</name>
</gene>
<keyword evidence="9" id="KW-1185">Reference proteome</keyword>
<reference evidence="8 9" key="1">
    <citation type="journal article" date="2014" name="Int. J. Syst. Evol. Microbiol.">
        <title>Complete genome sequence of Corynebacterium casei LMG S-19264T (=DSM 44701T), isolated from a smear-ripened cheese.</title>
        <authorList>
            <consortium name="US DOE Joint Genome Institute (JGI-PGF)"/>
            <person name="Walter F."/>
            <person name="Albersmeier A."/>
            <person name="Kalinowski J."/>
            <person name="Ruckert C."/>
        </authorList>
    </citation>
    <scope>NUCLEOTIDE SEQUENCE [LARGE SCALE GENOMIC DNA]</scope>
    <source>
        <strain evidence="8 9">CGMCC 1.15358</strain>
    </source>
</reference>
<dbReference type="InterPro" id="IPR007452">
    <property type="entry name" value="TamB_C"/>
</dbReference>
<evidence type="ECO:0000259" key="7">
    <source>
        <dbReference type="Pfam" id="PF04357"/>
    </source>
</evidence>
<keyword evidence="2 6" id="KW-0812">Transmembrane</keyword>
<dbReference type="OrthoDB" id="7784409at2"/>
<keyword evidence="4 6" id="KW-0472">Membrane</keyword>
<dbReference type="PANTHER" id="PTHR36985">
    <property type="entry name" value="TRANSLOCATION AND ASSEMBLY MODULE SUBUNIT TAMB"/>
    <property type="match status" value="1"/>
</dbReference>
<feature type="domain" description="Translocation and assembly module TamB C-terminal" evidence="7">
    <location>
        <begin position="1054"/>
        <end position="1386"/>
    </location>
</feature>
<dbReference type="EMBL" id="BMIO01000004">
    <property type="protein sequence ID" value="GGD42615.1"/>
    <property type="molecule type" value="Genomic_DNA"/>
</dbReference>
<accession>A0A917DJH1</accession>
<evidence type="ECO:0000313" key="9">
    <source>
        <dbReference type="Proteomes" id="UP000598997"/>
    </source>
</evidence>
<proteinExistence type="predicted"/>
<dbReference type="GO" id="GO:0009306">
    <property type="term" value="P:protein secretion"/>
    <property type="evidence" value="ECO:0007669"/>
    <property type="project" value="InterPro"/>
</dbReference>
<dbReference type="RefSeq" id="WP_066766327.1">
    <property type="nucleotide sequence ID" value="NZ_BMIO01000004.1"/>
</dbReference>
<dbReference type="GO" id="GO:0097347">
    <property type="term" value="C:TAM protein secretion complex"/>
    <property type="evidence" value="ECO:0007669"/>
    <property type="project" value="TreeGrafter"/>
</dbReference>